<evidence type="ECO:0000313" key="11">
    <source>
        <dbReference type="EMBL" id="GLQ19515.1"/>
    </source>
</evidence>
<dbReference type="Pfam" id="PF00462">
    <property type="entry name" value="Glutaredoxin"/>
    <property type="match status" value="1"/>
</dbReference>
<feature type="domain" description="Glutaredoxin" evidence="9">
    <location>
        <begin position="25"/>
        <end position="85"/>
    </location>
</feature>
<proteinExistence type="predicted"/>
<keyword evidence="7 8" id="KW-0472">Membrane</keyword>
<name>A0ABQ5UW57_9PROT</name>
<sequence length="263" mass="28622">MDNLVLGDEYSSNPVSAATGKTAVLYRMVMPGHTCPFGLKAKSLLERKGFTVDDRHITTREQQDAIKAEFDVKTTPQTFIEGERIGGYTDLKKHFGLKVLEKGETTYTPIIAIFAMTALMATAMGIGRPGPTLMGWVVDFIALSMCVLAIQKLRDLEGFSSGFLGYDLLAKRWVPYAYIYPFAEAFAGIMMLTNGYGWVGAPVALFIGAIGAWSVFKAVYIEKRELKCACVGGGSNVPLGAVSLTENVMMVAMGVWMLAKLIT</sequence>
<evidence type="ECO:0000256" key="7">
    <source>
        <dbReference type="ARBA" id="ARBA00023136"/>
    </source>
</evidence>
<evidence type="ECO:0000256" key="5">
    <source>
        <dbReference type="ARBA" id="ARBA00022692"/>
    </source>
</evidence>
<dbReference type="Proteomes" id="UP001161390">
    <property type="component" value="Unassembled WGS sequence"/>
</dbReference>
<keyword evidence="12" id="KW-1185">Reference proteome</keyword>
<organism evidence="11 12">
    <name type="scientific">Algimonas porphyrae</name>
    <dbReference type="NCBI Taxonomy" id="1128113"/>
    <lineage>
        <taxon>Bacteria</taxon>
        <taxon>Pseudomonadati</taxon>
        <taxon>Pseudomonadota</taxon>
        <taxon>Alphaproteobacteria</taxon>
        <taxon>Maricaulales</taxon>
        <taxon>Robiginitomaculaceae</taxon>
        <taxon>Algimonas</taxon>
    </lineage>
</organism>
<gene>
    <name evidence="11" type="ORF">GCM10007854_04700</name>
</gene>
<dbReference type="Gene3D" id="3.40.30.10">
    <property type="entry name" value="Glutaredoxin"/>
    <property type="match status" value="1"/>
</dbReference>
<evidence type="ECO:0000256" key="3">
    <source>
        <dbReference type="ARBA" id="ARBA00004856"/>
    </source>
</evidence>
<dbReference type="InterPro" id="IPR036249">
    <property type="entry name" value="Thioredoxin-like_sf"/>
</dbReference>
<evidence type="ECO:0000256" key="8">
    <source>
        <dbReference type="SAM" id="Phobius"/>
    </source>
</evidence>
<evidence type="ECO:0000259" key="9">
    <source>
        <dbReference type="Pfam" id="PF00462"/>
    </source>
</evidence>
<evidence type="ECO:0000256" key="4">
    <source>
        <dbReference type="ARBA" id="ARBA00019078"/>
    </source>
</evidence>
<evidence type="ECO:0000256" key="2">
    <source>
        <dbReference type="ARBA" id="ARBA00004141"/>
    </source>
</evidence>
<dbReference type="CDD" id="cd02066">
    <property type="entry name" value="GRX_family"/>
    <property type="match status" value="1"/>
</dbReference>
<dbReference type="RefSeq" id="WP_284369264.1">
    <property type="nucleotide sequence ID" value="NZ_BSNJ01000001.1"/>
</dbReference>
<feature type="transmembrane region" description="Helical" evidence="8">
    <location>
        <begin position="107"/>
        <end position="127"/>
    </location>
</feature>
<feature type="transmembrane region" description="Helical" evidence="8">
    <location>
        <begin position="198"/>
        <end position="216"/>
    </location>
</feature>
<dbReference type="SUPFAM" id="SSF52833">
    <property type="entry name" value="Thioredoxin-like"/>
    <property type="match status" value="1"/>
</dbReference>
<evidence type="ECO:0000256" key="6">
    <source>
        <dbReference type="ARBA" id="ARBA00022989"/>
    </source>
</evidence>
<dbReference type="PROSITE" id="PS51354">
    <property type="entry name" value="GLUTAREDOXIN_2"/>
    <property type="match status" value="1"/>
</dbReference>
<reference evidence="11" key="2">
    <citation type="submission" date="2023-01" db="EMBL/GenBank/DDBJ databases">
        <title>Draft genome sequence of Algimonas porphyrae strain NBRC 108216.</title>
        <authorList>
            <person name="Sun Q."/>
            <person name="Mori K."/>
        </authorList>
    </citation>
    <scope>NUCLEOTIDE SEQUENCE</scope>
    <source>
        <strain evidence="11">NBRC 108216</strain>
    </source>
</reference>
<comment type="subcellular location">
    <subcellularLocation>
        <location evidence="2">Membrane</location>
        <topology evidence="2">Multi-pass membrane protein</topology>
    </subcellularLocation>
</comment>
<reference evidence="11" key="1">
    <citation type="journal article" date="2014" name="Int. J. Syst. Evol. Microbiol.">
        <title>Complete genome of a new Firmicutes species belonging to the dominant human colonic microbiota ('Ruminococcus bicirculans') reveals two chromosomes and a selective capacity to utilize plant glucans.</title>
        <authorList>
            <consortium name="NISC Comparative Sequencing Program"/>
            <person name="Wegmann U."/>
            <person name="Louis P."/>
            <person name="Goesmann A."/>
            <person name="Henrissat B."/>
            <person name="Duncan S.H."/>
            <person name="Flint H.J."/>
        </authorList>
    </citation>
    <scope>NUCLEOTIDE SEQUENCE</scope>
    <source>
        <strain evidence="11">NBRC 108216</strain>
    </source>
</reference>
<evidence type="ECO:0000256" key="1">
    <source>
        <dbReference type="ARBA" id="ARBA00003475"/>
    </source>
</evidence>
<protein>
    <recommendedName>
        <fullName evidence="4">Methylamine utilization protein MauE</fullName>
    </recommendedName>
</protein>
<evidence type="ECO:0000313" key="12">
    <source>
        <dbReference type="Proteomes" id="UP001161390"/>
    </source>
</evidence>
<keyword evidence="5 8" id="KW-0812">Transmembrane</keyword>
<dbReference type="EMBL" id="BSNJ01000001">
    <property type="protein sequence ID" value="GLQ19515.1"/>
    <property type="molecule type" value="Genomic_DNA"/>
</dbReference>
<dbReference type="Pfam" id="PF07291">
    <property type="entry name" value="MauE"/>
    <property type="match status" value="1"/>
</dbReference>
<comment type="caution">
    <text evidence="11">The sequence shown here is derived from an EMBL/GenBank/DDBJ whole genome shotgun (WGS) entry which is preliminary data.</text>
</comment>
<dbReference type="InterPro" id="IPR009908">
    <property type="entry name" value="Methylamine_util_MauE"/>
</dbReference>
<comment type="pathway">
    <text evidence="3">One-carbon metabolism; methylamine degradation.</text>
</comment>
<feature type="transmembrane region" description="Helical" evidence="8">
    <location>
        <begin position="133"/>
        <end position="153"/>
    </location>
</feature>
<keyword evidence="6 8" id="KW-1133">Transmembrane helix</keyword>
<accession>A0ABQ5UW57</accession>
<evidence type="ECO:0000259" key="10">
    <source>
        <dbReference type="Pfam" id="PF07291"/>
    </source>
</evidence>
<feature type="transmembrane region" description="Helical" evidence="8">
    <location>
        <begin position="237"/>
        <end position="259"/>
    </location>
</feature>
<dbReference type="InterPro" id="IPR002109">
    <property type="entry name" value="Glutaredoxin"/>
</dbReference>
<comment type="function">
    <text evidence="1">May be specifically involved in the processing, transport, and/or maturation of the MADH beta-subunit.</text>
</comment>
<feature type="domain" description="Methylamine utilisation protein MauE" evidence="10">
    <location>
        <begin position="137"/>
        <end position="259"/>
    </location>
</feature>